<name>A0A5B7TVU0_9FLAO</name>
<dbReference type="InterPro" id="IPR011625">
    <property type="entry name" value="A2M_N_BRD"/>
</dbReference>
<dbReference type="OrthoDB" id="9767116at2"/>
<dbReference type="Pfam" id="PF17973">
    <property type="entry name" value="bMG10"/>
    <property type="match status" value="1"/>
</dbReference>
<feature type="signal peptide" evidence="3">
    <location>
        <begin position="1"/>
        <end position="21"/>
    </location>
</feature>
<dbReference type="Pfam" id="PF11974">
    <property type="entry name" value="bMG3"/>
    <property type="match status" value="1"/>
</dbReference>
<dbReference type="Gene3D" id="1.50.10.20">
    <property type="match status" value="1"/>
</dbReference>
<dbReference type="SMART" id="SM01419">
    <property type="entry name" value="Thiol-ester_cl"/>
    <property type="match status" value="1"/>
</dbReference>
<evidence type="ECO:0000256" key="2">
    <source>
        <dbReference type="ARBA" id="ARBA00022729"/>
    </source>
</evidence>
<dbReference type="EMBL" id="CP040749">
    <property type="protein sequence ID" value="QCX40939.1"/>
    <property type="molecule type" value="Genomic_DNA"/>
</dbReference>
<dbReference type="InterPro" id="IPR008930">
    <property type="entry name" value="Terpenoid_cyclase/PrenylTrfase"/>
</dbReference>
<dbReference type="Pfam" id="PF17962">
    <property type="entry name" value="bMG6"/>
    <property type="match status" value="1"/>
</dbReference>
<feature type="domain" description="Alpha-2-macroglobulin bait region" evidence="4">
    <location>
        <begin position="996"/>
        <end position="1138"/>
    </location>
</feature>
<accession>A0A5B7TVU0</accession>
<dbReference type="Pfam" id="PF07703">
    <property type="entry name" value="A2M_BRD"/>
    <property type="match status" value="1"/>
</dbReference>
<dbReference type="InterPro" id="IPR051802">
    <property type="entry name" value="YfhM-like"/>
</dbReference>
<dbReference type="GO" id="GO:0005615">
    <property type="term" value="C:extracellular space"/>
    <property type="evidence" value="ECO:0007669"/>
    <property type="project" value="InterPro"/>
</dbReference>
<keyword evidence="7" id="KW-1185">Reference proteome</keyword>
<evidence type="ECO:0000259" key="5">
    <source>
        <dbReference type="SMART" id="SM01360"/>
    </source>
</evidence>
<evidence type="ECO:0000256" key="1">
    <source>
        <dbReference type="ARBA" id="ARBA00010556"/>
    </source>
</evidence>
<dbReference type="Pfam" id="PF07678">
    <property type="entry name" value="TED_complement"/>
    <property type="match status" value="1"/>
</dbReference>
<dbReference type="SMART" id="SM01360">
    <property type="entry name" value="A2M"/>
    <property type="match status" value="1"/>
</dbReference>
<dbReference type="Pfam" id="PF17972">
    <property type="entry name" value="bMG5"/>
    <property type="match status" value="1"/>
</dbReference>
<dbReference type="InterPro" id="IPR041246">
    <property type="entry name" value="Bact_MG10"/>
</dbReference>
<sequence>MKFLNRIFSLFLLLIIVISCKKENPQEDTDNLFKFKDYIYYTTSGVVSVTESLQIGLAKEVEGWEPDTEISEDLITISPAVKGKLKALNSRTFVFNPDENLKPDTEYTITVNLSKMYLNLPSEFKEYTFKFKTIKPNFALNTNNLQSYSKEWQYIEGVLRSADVIPLEIVEKLVSVTQNGKPLSVKWLPVSHNSSVYQFKIDSIQRLKDDSEIDIKWSGKEVGIDNVGEAKRVIPGISNFSIVNADVIQSPEQHLALNFSDPIKKQQNFKGLVAIAGAQNLKYVVDGNVLKVYPGTRLKGNVQVDVFSGITNVYGFKFKKKFSEQIAFEELKPAVKLMSNGVILPDSKNLQLNFEAVNLKAVDIRVIKIFENNILQFLQEENLNGINSYSIRRVGRRVAKQTMTLIKSDIENDGKWKTYAVDLSKMIKADPGAIYRIELSFTQEYALNTCDGSQLVTNVETEDYDAYFEEDDYDDTNLAEDELEEREEQYWDNLIYNYKNHRYYNWEDRENPCKEAYYFNENNIATANVMATNLGVIAKKGVDKSYHFAVTDILTTTPISGAKIELFNFQQQEIGTVNTDSQGFALYKSEKNAHFAVVSHSGQKTYLKLNDGYSLSLSKFDVSGKQLQKGLKGYIYGERGVWRPGDSIHLTFVLNDVANPLPKNHPVKLEITDPHGKLTHKLIDSDGENGFHKFTVVTDETAATGNWNAKISVGGANFYKALKVETVKPNRLKIAIDFEDEILTANKPIDGKLSVKWLHGADAKNLKADVKVKFTSTSTAFDKYPNYVFSDPTRKFTPEEVTVFDGNLDAEGNANLTKKLSFNSKAPGMLRASFLTRAFENGGDFSIDVISKNFAPYDAFVGLQSPEAKAYGSYFTDEDVEFDLVTVNNQGNPIAKKGVQVKVYKVEWRWWWNSSYDDLASYVGSQYHKPILTKVINTSANGKGTFKINVPDEEGGRYLIRVYDPESGHATGRTAYFYKDWWKRPAGSDASGATMLVFSSDKTDYNVGEKAKITFPSGTVGRALISIENGTEVIDQKWIKTQKGETTTEIDITKEMAPNVFVNISLLQPHASTANDLPIRMYGVIPLMVKDPNTILEPQISMPKVLKPEEKFTVKVSEKQGKPMTYTLAVVDDGLLDLTRFNTPNAWDEFYSKEALGVKTWDIFDYVIGAYGGTIAQIFAIGGDEDAGPKKPKKANRFKPVVTYLGPFTLDKGKTASHEIQMPKYIGSVRTMVIAGDNSKEAYGSASETTPVRKPLMVLSSLPRKLSPGEKVTLPVTIFAMEDKVKRANITLKLSDGITIVGEQTQSVSFDKPDEKMVYFELDVSKAQGIGTIEVLASGNGEKSSYKVEIDVVNPNPVSSRSTQVVLEPNASQNIDFTSFGVPGTSFAYVEFSTLPPMDFTRRLQYLIRYPHGCVEQTTSSGFPQLYLTDILDLTFDKKQEIDNNIKKTVERLGRYQTPSGGLSYWMGQNNANDWGTSYAGHFMLEAQKKGYVMPLTFMNNWLKYQQEAARNWRANARRYNTDLAQAYRLYTLALAGHADLGSMNRLREYNQLSNDAKWRLAAAYALAGQKEVAKKIAQTANIHFETNTYDYYTYGSTNRNRAMAMETMLLTDNPKSRELSEYLAKELSADRWMSTQTTAYSLLAMSKMVEIGGGKDLNVAFSNNGTKSDAVSTKKSIAQRKLKIVDGANSLKVTNKKANTVYVTVLNSGILPLGEEMVEKRNLSVQVVYKDTDGRRIDVTKLAQGTDFTATVTVSNLKYEYVANIALTEIFPSGWEIINTRFTDYGNSTTSQANFTDIRDDRVNFYFDLERQKTKTFTVQLNASYLGKYYLPGIQAEAMYDNDYFVRDKGQWIQVIK</sequence>
<dbReference type="InterPro" id="IPR047565">
    <property type="entry name" value="Alpha-macroglob_thiol-ester_cl"/>
</dbReference>
<gene>
    <name evidence="6" type="ORF">FF125_21735</name>
</gene>
<dbReference type="InterPro" id="IPR041462">
    <property type="entry name" value="Bact_A2M_MG6"/>
</dbReference>
<evidence type="ECO:0000313" key="7">
    <source>
        <dbReference type="Proteomes" id="UP000306229"/>
    </source>
</evidence>
<comment type="similarity">
    <text evidence="1">Belongs to the protease inhibitor I39 (alpha-2-macroglobulin) family. Bacterial alpha-2-macroglobulin subfamily.</text>
</comment>
<evidence type="ECO:0000259" key="4">
    <source>
        <dbReference type="SMART" id="SM01359"/>
    </source>
</evidence>
<dbReference type="Gene3D" id="2.60.40.3710">
    <property type="match status" value="1"/>
</dbReference>
<evidence type="ECO:0000256" key="3">
    <source>
        <dbReference type="SAM" id="SignalP"/>
    </source>
</evidence>
<dbReference type="CDD" id="cd02891">
    <property type="entry name" value="A2M_like"/>
    <property type="match status" value="1"/>
</dbReference>
<dbReference type="InterPro" id="IPR002890">
    <property type="entry name" value="MG2"/>
</dbReference>
<dbReference type="Pfam" id="PF00207">
    <property type="entry name" value="A2M"/>
    <property type="match status" value="1"/>
</dbReference>
<dbReference type="InterPro" id="IPR041203">
    <property type="entry name" value="Bact_A2M_MG5"/>
</dbReference>
<dbReference type="SMART" id="SM01359">
    <property type="entry name" value="A2M_N_2"/>
    <property type="match status" value="1"/>
</dbReference>
<dbReference type="Proteomes" id="UP000306229">
    <property type="component" value="Chromosome"/>
</dbReference>
<dbReference type="InterPro" id="IPR021868">
    <property type="entry name" value="Alpha_2_Macroglob_MG3"/>
</dbReference>
<keyword evidence="2 3" id="KW-0732">Signal</keyword>
<proteinExistence type="inferred from homology"/>
<evidence type="ECO:0008006" key="8">
    <source>
        <dbReference type="Google" id="ProtNLM"/>
    </source>
</evidence>
<dbReference type="RefSeq" id="WP_138952311.1">
    <property type="nucleotide sequence ID" value="NZ_CP040749.1"/>
</dbReference>
<dbReference type="Gene3D" id="2.60.40.1930">
    <property type="match status" value="1"/>
</dbReference>
<dbReference type="Pfam" id="PF01835">
    <property type="entry name" value="MG2"/>
    <property type="match status" value="1"/>
</dbReference>
<dbReference type="KEGG" id="fbe:FF125_21735"/>
<feature type="domain" description="Alpha-2-macroglobulin" evidence="5">
    <location>
        <begin position="1203"/>
        <end position="1292"/>
    </location>
</feature>
<dbReference type="SUPFAM" id="SSF48239">
    <property type="entry name" value="Terpenoid cyclases/Protein prenyltransferases"/>
    <property type="match status" value="1"/>
</dbReference>
<reference evidence="6 7" key="1">
    <citation type="submission" date="2019-05" db="EMBL/GenBank/DDBJ databases">
        <title>Algicella ahnfeltiae gen. nov., sp. nov., a novel marine bacterium of the family Flavobacteriaceae isolated from a red alga.</title>
        <authorList>
            <person name="Nedashkovskaya O.I."/>
            <person name="Kukhlevskiy A.D."/>
            <person name="Kim S.-G."/>
            <person name="Zhukova N.V."/>
            <person name="Mikhailov V.V."/>
        </authorList>
    </citation>
    <scope>NUCLEOTIDE SEQUENCE [LARGE SCALE GENOMIC DNA]</scope>
    <source>
        <strain evidence="6 7">10Alg115</strain>
    </source>
</reference>
<evidence type="ECO:0000313" key="6">
    <source>
        <dbReference type="EMBL" id="QCX40939.1"/>
    </source>
</evidence>
<dbReference type="InterPro" id="IPR001599">
    <property type="entry name" value="Macroglobln_a2"/>
</dbReference>
<dbReference type="PANTHER" id="PTHR40094">
    <property type="entry name" value="ALPHA-2-MACROGLOBULIN HOMOLOG"/>
    <property type="match status" value="1"/>
</dbReference>
<feature type="chain" id="PRO_5022905521" description="Alpha-2-macroglobulin" evidence="3">
    <location>
        <begin position="22"/>
        <end position="1858"/>
    </location>
</feature>
<dbReference type="PROSITE" id="PS51257">
    <property type="entry name" value="PROKAR_LIPOPROTEIN"/>
    <property type="match status" value="1"/>
</dbReference>
<dbReference type="PANTHER" id="PTHR40094:SF1">
    <property type="entry name" value="UBIQUITIN DOMAIN-CONTAINING PROTEIN"/>
    <property type="match status" value="1"/>
</dbReference>
<protein>
    <recommendedName>
        <fullName evidence="8">Alpha-2-macroglobulin</fullName>
    </recommendedName>
</protein>
<dbReference type="InterPro" id="IPR011626">
    <property type="entry name" value="Alpha-macroglobulin_TED"/>
</dbReference>
<organism evidence="6 7">
    <name type="scientific">Aureibaculum algae</name>
    <dbReference type="NCBI Taxonomy" id="2584122"/>
    <lineage>
        <taxon>Bacteria</taxon>
        <taxon>Pseudomonadati</taxon>
        <taxon>Bacteroidota</taxon>
        <taxon>Flavobacteriia</taxon>
        <taxon>Flavobacteriales</taxon>
        <taxon>Flavobacteriaceae</taxon>
        <taxon>Aureibaculum</taxon>
    </lineage>
</organism>
<dbReference type="GO" id="GO:0004866">
    <property type="term" value="F:endopeptidase inhibitor activity"/>
    <property type="evidence" value="ECO:0007669"/>
    <property type="project" value="InterPro"/>
</dbReference>